<dbReference type="EMBL" id="CDSF01000095">
    <property type="protein sequence ID" value="CEO99938.1"/>
    <property type="molecule type" value="Genomic_DNA"/>
</dbReference>
<evidence type="ECO:0000313" key="7">
    <source>
        <dbReference type="Proteomes" id="UP000039324"/>
    </source>
</evidence>
<dbReference type="Proteomes" id="UP000290189">
    <property type="component" value="Unassembled WGS sequence"/>
</dbReference>
<dbReference type="Proteomes" id="UP000039324">
    <property type="component" value="Unassembled WGS sequence"/>
</dbReference>
<geneLocation type="mitochondrion" evidence="6"/>
<organism evidence="5 7">
    <name type="scientific">Plasmodiophora brassicae</name>
    <name type="common">Clubroot disease agent</name>
    <dbReference type="NCBI Taxonomy" id="37360"/>
    <lineage>
        <taxon>Eukaryota</taxon>
        <taxon>Sar</taxon>
        <taxon>Rhizaria</taxon>
        <taxon>Endomyxa</taxon>
        <taxon>Phytomyxea</taxon>
        <taxon>Plasmodiophorida</taxon>
        <taxon>Plasmodiophoridae</taxon>
        <taxon>Plasmodiophora</taxon>
    </lineage>
</organism>
<dbReference type="STRING" id="37360.A0A0G4IX58"/>
<keyword evidence="6" id="KW-0496">Mitochondrion</keyword>
<gene>
    <name evidence="5" type="ORF">PBRA_007672</name>
    <name evidence="6" type="ORF">PLBR_LOCUS6783</name>
</gene>
<proteinExistence type="inferred from homology"/>
<evidence type="ECO:0000313" key="8">
    <source>
        <dbReference type="Proteomes" id="UP000290189"/>
    </source>
</evidence>
<evidence type="ECO:0000313" key="5">
    <source>
        <dbReference type="EMBL" id="CEO99938.1"/>
    </source>
</evidence>
<dbReference type="InterPro" id="IPR029058">
    <property type="entry name" value="AB_hydrolase_fold"/>
</dbReference>
<feature type="active site" description="Charge relay system" evidence="2">
    <location>
        <position position="337"/>
    </location>
</feature>
<dbReference type="OMA" id="AWSHEAT"/>
<dbReference type="AlphaFoldDB" id="A0A0G4IX58"/>
<dbReference type="InterPro" id="IPR012020">
    <property type="entry name" value="ABHD4"/>
</dbReference>
<feature type="active site" description="Charge relay system" evidence="2">
    <location>
        <position position="187"/>
    </location>
</feature>
<dbReference type="EMBL" id="OVEO01000012">
    <property type="protein sequence ID" value="SPQ99568.1"/>
    <property type="molecule type" value="Genomic_DNA"/>
</dbReference>
<accession>A0A0G4IX58</accession>
<reference evidence="6 8" key="2">
    <citation type="submission" date="2018-03" db="EMBL/GenBank/DDBJ databases">
        <authorList>
            <person name="Fogelqvist J."/>
        </authorList>
    </citation>
    <scope>NUCLEOTIDE SEQUENCE [LARGE SCALE GENOMIC DNA]</scope>
</reference>
<dbReference type="OrthoDB" id="247542at2759"/>
<dbReference type="PIRSF" id="PIRSF005211">
    <property type="entry name" value="Ab_hydro_YheT"/>
    <property type="match status" value="1"/>
</dbReference>
<sequence>MYEDVAVGILTVGLAVFVAYVALLVQMPRVVYDGSKERLRTIVDRCPTMHRAYWPTIWACNAHLQILLLCAIDYVYGRRHPSERQVVSHDDGGETAIDWYMPADSSPTSPIVVYLHTIMGDAVPDVLVDAFAAKQWRTAILLRRGHGSVQLRTPLFNMFGSSTDVHDGIACIRKRFPSAPLLMVGMSAGAAVAVRYLGEYQENTPIKCAAILSPGYALRETAQSIHHWYDWYLVGKLKDYFITPNKEILSKRPGYDQCVQSTTVFEFMITSAKLVGFQSPEDYFEKTCPMVTGENMRIPFVMVQATDDPICPEKNIPYQKVVDNGNGVLVTVGRGSHCAFYEGIIPRSWMAQVTTEFLDGALSLST</sequence>
<dbReference type="GO" id="GO:0047372">
    <property type="term" value="F:monoacylglycerol lipase activity"/>
    <property type="evidence" value="ECO:0007669"/>
    <property type="project" value="TreeGrafter"/>
</dbReference>
<keyword evidence="3" id="KW-0472">Membrane</keyword>
<dbReference type="InterPro" id="IPR050960">
    <property type="entry name" value="AB_hydrolase_4_sf"/>
</dbReference>
<reference evidence="5 7" key="1">
    <citation type="submission" date="2015-02" db="EMBL/GenBank/DDBJ databases">
        <authorList>
            <person name="Chooi Y.-H."/>
        </authorList>
    </citation>
    <scope>NUCLEOTIDE SEQUENCE [LARGE SCALE GENOMIC DNA]</scope>
    <source>
        <strain evidence="5">E3</strain>
    </source>
</reference>
<keyword evidence="3" id="KW-1133">Transmembrane helix</keyword>
<dbReference type="PANTHER" id="PTHR10794">
    <property type="entry name" value="ABHYDROLASE DOMAIN-CONTAINING PROTEIN"/>
    <property type="match status" value="1"/>
</dbReference>
<evidence type="ECO:0000256" key="1">
    <source>
        <dbReference type="ARBA" id="ARBA00010884"/>
    </source>
</evidence>
<evidence type="ECO:0000256" key="2">
    <source>
        <dbReference type="PIRSR" id="PIRSR005211-1"/>
    </source>
</evidence>
<dbReference type="Gene3D" id="3.40.50.1820">
    <property type="entry name" value="alpha/beta hydrolase"/>
    <property type="match status" value="1"/>
</dbReference>
<evidence type="ECO:0000313" key="6">
    <source>
        <dbReference type="EMBL" id="SPQ99568.1"/>
    </source>
</evidence>
<feature type="transmembrane region" description="Helical" evidence="3">
    <location>
        <begin position="6"/>
        <end position="31"/>
    </location>
</feature>
<name>A0A0G4IX58_PLABS</name>
<dbReference type="PANTHER" id="PTHR10794:SF93">
    <property type="entry name" value="SERINE AMINOPEPTIDASE S33 DOMAIN-CONTAINING PROTEIN"/>
    <property type="match status" value="1"/>
</dbReference>
<protein>
    <recommendedName>
        <fullName evidence="4">Serine aminopeptidase S33 domain-containing protein</fullName>
    </recommendedName>
</protein>
<dbReference type="InterPro" id="IPR022742">
    <property type="entry name" value="Hydrolase_4"/>
</dbReference>
<keyword evidence="3" id="KW-0812">Transmembrane</keyword>
<dbReference type="SUPFAM" id="SSF53474">
    <property type="entry name" value="alpha/beta-Hydrolases"/>
    <property type="match status" value="1"/>
</dbReference>
<keyword evidence="7" id="KW-1185">Reference proteome</keyword>
<evidence type="ECO:0000259" key="4">
    <source>
        <dbReference type="Pfam" id="PF12146"/>
    </source>
</evidence>
<feature type="active site" description="Charge relay system" evidence="2">
    <location>
        <position position="308"/>
    </location>
</feature>
<dbReference type="Pfam" id="PF12146">
    <property type="entry name" value="Hydrolase_4"/>
    <property type="match status" value="1"/>
</dbReference>
<comment type="similarity">
    <text evidence="1">Belongs to the AB hydrolase superfamily. AB hydrolase 4 family.</text>
</comment>
<feature type="domain" description="Serine aminopeptidase S33" evidence="4">
    <location>
        <begin position="127"/>
        <end position="316"/>
    </location>
</feature>
<dbReference type="GO" id="GO:0034338">
    <property type="term" value="F:short-chain carboxylesterase activity"/>
    <property type="evidence" value="ECO:0007669"/>
    <property type="project" value="TreeGrafter"/>
</dbReference>
<evidence type="ECO:0000256" key="3">
    <source>
        <dbReference type="SAM" id="Phobius"/>
    </source>
</evidence>